<organism evidence="1 2">
    <name type="scientific">Dreissena polymorpha</name>
    <name type="common">Zebra mussel</name>
    <name type="synonym">Mytilus polymorpha</name>
    <dbReference type="NCBI Taxonomy" id="45954"/>
    <lineage>
        <taxon>Eukaryota</taxon>
        <taxon>Metazoa</taxon>
        <taxon>Spiralia</taxon>
        <taxon>Lophotrochozoa</taxon>
        <taxon>Mollusca</taxon>
        <taxon>Bivalvia</taxon>
        <taxon>Autobranchia</taxon>
        <taxon>Heteroconchia</taxon>
        <taxon>Euheterodonta</taxon>
        <taxon>Imparidentia</taxon>
        <taxon>Neoheterodontei</taxon>
        <taxon>Myida</taxon>
        <taxon>Dreissenoidea</taxon>
        <taxon>Dreissenidae</taxon>
        <taxon>Dreissena</taxon>
    </lineage>
</organism>
<dbReference type="EMBL" id="JAIWYP010000012">
    <property type="protein sequence ID" value="KAH3725983.1"/>
    <property type="molecule type" value="Genomic_DNA"/>
</dbReference>
<accession>A0A9D4HQN2</accession>
<dbReference type="SUPFAM" id="SSF101898">
    <property type="entry name" value="NHL repeat"/>
    <property type="match status" value="1"/>
</dbReference>
<reference evidence="1" key="2">
    <citation type="submission" date="2020-11" db="EMBL/GenBank/DDBJ databases">
        <authorList>
            <person name="McCartney M.A."/>
            <person name="Auch B."/>
            <person name="Kono T."/>
            <person name="Mallez S."/>
            <person name="Becker A."/>
            <person name="Gohl D.M."/>
            <person name="Silverstein K.A.T."/>
            <person name="Koren S."/>
            <person name="Bechman K.B."/>
            <person name="Herman A."/>
            <person name="Abrahante J.E."/>
            <person name="Garbe J."/>
        </authorList>
    </citation>
    <scope>NUCLEOTIDE SEQUENCE</scope>
    <source>
        <strain evidence="1">Duluth1</strain>
        <tissue evidence="1">Whole animal</tissue>
    </source>
</reference>
<dbReference type="Gene3D" id="2.120.10.30">
    <property type="entry name" value="TolB, C-terminal domain"/>
    <property type="match status" value="1"/>
</dbReference>
<evidence type="ECO:0000313" key="1">
    <source>
        <dbReference type="EMBL" id="KAH3725983.1"/>
    </source>
</evidence>
<protein>
    <submittedName>
        <fullName evidence="1">Uncharacterized protein</fullName>
    </submittedName>
</protein>
<evidence type="ECO:0000313" key="2">
    <source>
        <dbReference type="Proteomes" id="UP000828390"/>
    </source>
</evidence>
<dbReference type="InterPro" id="IPR011042">
    <property type="entry name" value="6-blade_b-propeller_TolB-like"/>
</dbReference>
<dbReference type="Proteomes" id="UP000828390">
    <property type="component" value="Unassembled WGS sequence"/>
</dbReference>
<sequence length="80" mass="9246">MGKSEWLPGRLCCDHFYNIFVSDYSRSRIIVLDPQGEFMFEHATRMDGLDRPRCMTTDGNGFFLVSGKGGYPNMYTCEYI</sequence>
<name>A0A9D4HQN2_DREPO</name>
<proteinExistence type="predicted"/>
<reference evidence="1" key="1">
    <citation type="journal article" date="2019" name="bioRxiv">
        <title>The Genome of the Zebra Mussel, Dreissena polymorpha: A Resource for Invasive Species Research.</title>
        <authorList>
            <person name="McCartney M.A."/>
            <person name="Auch B."/>
            <person name="Kono T."/>
            <person name="Mallez S."/>
            <person name="Zhang Y."/>
            <person name="Obille A."/>
            <person name="Becker A."/>
            <person name="Abrahante J.E."/>
            <person name="Garbe J."/>
            <person name="Badalamenti J.P."/>
            <person name="Herman A."/>
            <person name="Mangelson H."/>
            <person name="Liachko I."/>
            <person name="Sullivan S."/>
            <person name="Sone E.D."/>
            <person name="Koren S."/>
            <person name="Silverstein K.A.T."/>
            <person name="Beckman K.B."/>
            <person name="Gohl D.M."/>
        </authorList>
    </citation>
    <scope>NUCLEOTIDE SEQUENCE</scope>
    <source>
        <strain evidence="1">Duluth1</strain>
        <tissue evidence="1">Whole animal</tissue>
    </source>
</reference>
<comment type="caution">
    <text evidence="1">The sequence shown here is derived from an EMBL/GenBank/DDBJ whole genome shotgun (WGS) entry which is preliminary data.</text>
</comment>
<gene>
    <name evidence="1" type="ORF">DPMN_051838</name>
</gene>
<keyword evidence="2" id="KW-1185">Reference proteome</keyword>
<dbReference type="AlphaFoldDB" id="A0A9D4HQN2"/>